<keyword evidence="2" id="KW-0812">Transmembrane</keyword>
<gene>
    <name evidence="3" type="ORF">TELCIR_13034</name>
</gene>
<sequence>MFTVPAEHLIGHDHDHGDDHDHDHAHDHDHDHNHDHEHDHDHDHAIQKRHAHEHSTAEEGSISSWLKLNEDRRILLRLSAVMLTIYIIYLIEFIAYYRKKQKVGMMACS</sequence>
<proteinExistence type="predicted"/>
<keyword evidence="2" id="KW-0472">Membrane</keyword>
<organism evidence="3 4">
    <name type="scientific">Teladorsagia circumcincta</name>
    <name type="common">Brown stomach worm</name>
    <name type="synonym">Ostertagia circumcincta</name>
    <dbReference type="NCBI Taxonomy" id="45464"/>
    <lineage>
        <taxon>Eukaryota</taxon>
        <taxon>Metazoa</taxon>
        <taxon>Ecdysozoa</taxon>
        <taxon>Nematoda</taxon>
        <taxon>Chromadorea</taxon>
        <taxon>Rhabditida</taxon>
        <taxon>Rhabditina</taxon>
        <taxon>Rhabditomorpha</taxon>
        <taxon>Strongyloidea</taxon>
        <taxon>Trichostrongylidae</taxon>
        <taxon>Teladorsagia</taxon>
    </lineage>
</organism>
<evidence type="ECO:0000313" key="4">
    <source>
        <dbReference type="Proteomes" id="UP000230423"/>
    </source>
</evidence>
<feature type="compositionally biased region" description="Basic and acidic residues" evidence="1">
    <location>
        <begin position="11"/>
        <end position="46"/>
    </location>
</feature>
<accession>A0A2G9U538</accession>
<feature type="transmembrane region" description="Helical" evidence="2">
    <location>
        <begin position="74"/>
        <end position="97"/>
    </location>
</feature>
<feature type="region of interest" description="Disordered" evidence="1">
    <location>
        <begin position="11"/>
        <end position="62"/>
    </location>
</feature>
<evidence type="ECO:0000256" key="2">
    <source>
        <dbReference type="SAM" id="Phobius"/>
    </source>
</evidence>
<name>A0A2G9U538_TELCI</name>
<reference evidence="3 4" key="1">
    <citation type="submission" date="2015-09" db="EMBL/GenBank/DDBJ databases">
        <title>Draft genome of the parasitic nematode Teladorsagia circumcincta isolate WARC Sus (inbred).</title>
        <authorList>
            <person name="Mitreva M."/>
        </authorList>
    </citation>
    <scope>NUCLEOTIDE SEQUENCE [LARGE SCALE GENOMIC DNA]</scope>
    <source>
        <strain evidence="3 4">S</strain>
    </source>
</reference>
<evidence type="ECO:0000313" key="3">
    <source>
        <dbReference type="EMBL" id="PIO65305.1"/>
    </source>
</evidence>
<protein>
    <submittedName>
        <fullName evidence="3">Uncharacterized protein</fullName>
    </submittedName>
</protein>
<dbReference type="AlphaFoldDB" id="A0A2G9U538"/>
<dbReference type="EMBL" id="KZ349113">
    <property type="protein sequence ID" value="PIO65305.1"/>
    <property type="molecule type" value="Genomic_DNA"/>
</dbReference>
<evidence type="ECO:0000256" key="1">
    <source>
        <dbReference type="SAM" id="MobiDB-lite"/>
    </source>
</evidence>
<keyword evidence="4" id="KW-1185">Reference proteome</keyword>
<dbReference type="Proteomes" id="UP000230423">
    <property type="component" value="Unassembled WGS sequence"/>
</dbReference>
<keyword evidence="2" id="KW-1133">Transmembrane helix</keyword>
<dbReference type="OrthoDB" id="200954at2759"/>